<comment type="similarity">
    <text evidence="1">Belongs to the LytR/CpsA/Psr (LCP) family.</text>
</comment>
<dbReference type="EMBL" id="CP060696">
    <property type="protein sequence ID" value="QNO17228.1"/>
    <property type="molecule type" value="Genomic_DNA"/>
</dbReference>
<dbReference type="InterPro" id="IPR004474">
    <property type="entry name" value="LytR_CpsA_psr"/>
</dbReference>
<keyword evidence="3" id="KW-0812">Transmembrane</keyword>
<dbReference type="InterPro" id="IPR050922">
    <property type="entry name" value="LytR/CpsA/Psr_CW_biosynth"/>
</dbReference>
<keyword evidence="6" id="KW-1185">Reference proteome</keyword>
<protein>
    <submittedName>
        <fullName evidence="5">LCP family protein</fullName>
    </submittedName>
</protein>
<evidence type="ECO:0000256" key="1">
    <source>
        <dbReference type="ARBA" id="ARBA00006068"/>
    </source>
</evidence>
<name>A0A7G9WEW6_9FIRM</name>
<feature type="domain" description="Cell envelope-related transcriptional attenuator" evidence="4">
    <location>
        <begin position="212"/>
        <end position="357"/>
    </location>
</feature>
<evidence type="ECO:0000313" key="6">
    <source>
        <dbReference type="Proteomes" id="UP000516046"/>
    </source>
</evidence>
<feature type="transmembrane region" description="Helical" evidence="3">
    <location>
        <begin position="139"/>
        <end position="162"/>
    </location>
</feature>
<dbReference type="AlphaFoldDB" id="A0A7G9WEW6"/>
<dbReference type="Pfam" id="PF03816">
    <property type="entry name" value="LytR_cpsA_psr"/>
    <property type="match status" value="1"/>
</dbReference>
<dbReference type="PANTHER" id="PTHR33392">
    <property type="entry name" value="POLYISOPRENYL-TEICHOIC ACID--PEPTIDOGLYCAN TEICHOIC ACID TRANSFERASE TAGU"/>
    <property type="match status" value="1"/>
</dbReference>
<dbReference type="KEGG" id="caml:H6X83_09740"/>
<dbReference type="RefSeq" id="WP_212506296.1">
    <property type="nucleotide sequence ID" value="NZ_CP060696.1"/>
</dbReference>
<gene>
    <name evidence="5" type="ORF">H6X83_09740</name>
</gene>
<keyword evidence="3" id="KW-0472">Membrane</keyword>
<dbReference type="NCBIfam" id="TIGR00350">
    <property type="entry name" value="lytR_cpsA_psr"/>
    <property type="match status" value="1"/>
</dbReference>
<feature type="region of interest" description="Disordered" evidence="2">
    <location>
        <begin position="1"/>
        <end position="106"/>
    </location>
</feature>
<evidence type="ECO:0000259" key="4">
    <source>
        <dbReference type="Pfam" id="PF03816"/>
    </source>
</evidence>
<feature type="compositionally biased region" description="Polar residues" evidence="2">
    <location>
        <begin position="16"/>
        <end position="25"/>
    </location>
</feature>
<reference evidence="5 6" key="1">
    <citation type="submission" date="2020-08" db="EMBL/GenBank/DDBJ databases">
        <authorList>
            <person name="Ren C."/>
            <person name="Gu Y."/>
            <person name="Xu Y."/>
        </authorList>
    </citation>
    <scope>NUCLEOTIDE SEQUENCE [LARGE SCALE GENOMIC DNA]</scope>
    <source>
        <strain evidence="5 6">LBM18003</strain>
    </source>
</reference>
<organism evidence="5 6">
    <name type="scientific">Caproicibacterium amylolyticum</name>
    <dbReference type="NCBI Taxonomy" id="2766537"/>
    <lineage>
        <taxon>Bacteria</taxon>
        <taxon>Bacillati</taxon>
        <taxon>Bacillota</taxon>
        <taxon>Clostridia</taxon>
        <taxon>Eubacteriales</taxon>
        <taxon>Oscillospiraceae</taxon>
        <taxon>Caproicibacterium</taxon>
    </lineage>
</organism>
<feature type="compositionally biased region" description="Basic and acidic residues" evidence="2">
    <location>
        <begin position="89"/>
        <end position="106"/>
    </location>
</feature>
<dbReference type="Gene3D" id="3.40.630.190">
    <property type="entry name" value="LCP protein"/>
    <property type="match status" value="1"/>
</dbReference>
<evidence type="ECO:0000256" key="2">
    <source>
        <dbReference type="SAM" id="MobiDB-lite"/>
    </source>
</evidence>
<dbReference type="PANTHER" id="PTHR33392:SF6">
    <property type="entry name" value="POLYISOPRENYL-TEICHOIC ACID--PEPTIDOGLYCAN TEICHOIC ACID TRANSFERASE TAGU"/>
    <property type="match status" value="1"/>
</dbReference>
<evidence type="ECO:0000313" key="5">
    <source>
        <dbReference type="EMBL" id="QNO17228.1"/>
    </source>
</evidence>
<dbReference type="Proteomes" id="UP000516046">
    <property type="component" value="Chromosome"/>
</dbReference>
<sequence length="444" mass="50018">MANTPQNNHNRRPATSAPSGRTPQGQPHRPQRNAYPQNNAVNGSRDVYSRSAPRHHEPNPMVDISSYSNRRRNAQTRQSAAQHAMPSRKQREAQVRYHDGFDPDDRASMVDRRRAVEPSPAHGGGAGILRRRRPGKRHILRNILCILLAILLLIFIWLTALFSGMDRSHNTVSQSTYVRTPQHAPTWDIKSSPWVTNILLIGMDQDDNSTRRSDSIILLSIDRLHLKLKMTSFLRDTYAEIPNHGRQKLNAAFAYGGPAMTMQTLENNYRIKIDKYMAVDFNSFATIISDVGGINVTLNEGLCKEFNANLGTHYTPGKYTLKGTEALYYTRIRNYGNDYGRAQRQREVIGQLLKKMAASGPIKLSGLLNKILPLMWTNISAPELSATVMFNAPAVIFQQKTQQIPADGTFDGKTFDDAGWVEVADMEKNCTLLRQFVFEDSSHS</sequence>
<keyword evidence="3" id="KW-1133">Transmembrane helix</keyword>
<proteinExistence type="inferred from homology"/>
<evidence type="ECO:0000256" key="3">
    <source>
        <dbReference type="SAM" id="Phobius"/>
    </source>
</evidence>
<accession>A0A7G9WEW6</accession>